<gene>
    <name evidence="1" type="ORF">M440DRAFT_1431892</name>
</gene>
<sequence>MFGRQVAPATVPTDTVIPFRFFDDTPLWRTIILYSMFVFDDVISPEKLRDSLEKLAQRDGWTRLGARMRKNSQGNLEYHVPSEFTEERRALSYAHVAHDMNAADHPIASKIPAPSPRPAIVCDPDDFRGLLHPDGGPVSIDDYLNRDIPQLGLYIVSFKDKTLVVLYWPHTLMDALGKKALLDAWTLMLQGREDEIISPHGGDGDPLADLGKFPTEPHKLAFWRLSMFGLAQYGINNVLDLFRAQENRMVCVPGTFIDKLRKEAIGDLVAQGAENTFLTEGDVLCAWWTKVATSHLPSNSQRMVVINNAYSLRKCLETDLLPKGATYVSNGTGFINVLLPVQHIFEKPLSYIAAATRSAIQELGTRSQVEAFFSLWRGSSGRIPPFFGDGNMHMITLSNWGKAKLFDLDFSAAVVQPCKEGGSSGSPVYIQNNQCGLVLPNGFPIIGKDKDGNFWLSGYMNKGLWGRIEEQLAKA</sequence>
<organism evidence="1 2">
    <name type="scientific">Trichoderma longibrachiatum ATCC 18648</name>
    <dbReference type="NCBI Taxonomy" id="983965"/>
    <lineage>
        <taxon>Eukaryota</taxon>
        <taxon>Fungi</taxon>
        <taxon>Dikarya</taxon>
        <taxon>Ascomycota</taxon>
        <taxon>Pezizomycotina</taxon>
        <taxon>Sordariomycetes</taxon>
        <taxon>Hypocreomycetidae</taxon>
        <taxon>Hypocreales</taxon>
        <taxon>Hypocreaceae</taxon>
        <taxon>Trichoderma</taxon>
    </lineage>
</organism>
<keyword evidence="2" id="KW-1185">Reference proteome</keyword>
<dbReference type="AlphaFoldDB" id="A0A2T4C1G3"/>
<dbReference type="STRING" id="983965.A0A2T4C1G3"/>
<dbReference type="OrthoDB" id="21502at2759"/>
<reference evidence="1 2" key="1">
    <citation type="submission" date="2016-07" db="EMBL/GenBank/DDBJ databases">
        <title>Multiple horizontal gene transfer events from other fungi enriched the ability of initially mycotrophic Trichoderma (Ascomycota) to feed on dead plant biomass.</title>
        <authorList>
            <consortium name="DOE Joint Genome Institute"/>
            <person name="Aerts A."/>
            <person name="Atanasova L."/>
            <person name="Chenthamara K."/>
            <person name="Zhang J."/>
            <person name="Grujic M."/>
            <person name="Henrissat B."/>
            <person name="Kuo A."/>
            <person name="Salamov A."/>
            <person name="Lipzen A."/>
            <person name="Labutti K."/>
            <person name="Barry K."/>
            <person name="Miao Y."/>
            <person name="Rahimi M.J."/>
            <person name="Shen Q."/>
            <person name="Grigoriev I.V."/>
            <person name="Kubicek C.P."/>
            <person name="Druzhinina I.S."/>
        </authorList>
    </citation>
    <scope>NUCLEOTIDE SEQUENCE [LARGE SCALE GENOMIC DNA]</scope>
    <source>
        <strain evidence="1 2">ATCC 18648</strain>
    </source>
</reference>
<protein>
    <recommendedName>
        <fullName evidence="3">LysR family regulatory protein</fullName>
    </recommendedName>
</protein>
<dbReference type="Gene3D" id="3.30.559.10">
    <property type="entry name" value="Chloramphenicol acetyltransferase-like domain"/>
    <property type="match status" value="2"/>
</dbReference>
<name>A0A2T4C1G3_TRILO</name>
<evidence type="ECO:0000313" key="1">
    <source>
        <dbReference type="EMBL" id="PTB75411.1"/>
    </source>
</evidence>
<evidence type="ECO:0008006" key="3">
    <source>
        <dbReference type="Google" id="ProtNLM"/>
    </source>
</evidence>
<dbReference type="EMBL" id="KZ679134">
    <property type="protein sequence ID" value="PTB75411.1"/>
    <property type="molecule type" value="Genomic_DNA"/>
</dbReference>
<accession>A0A2T4C1G3</accession>
<evidence type="ECO:0000313" key="2">
    <source>
        <dbReference type="Proteomes" id="UP000240760"/>
    </source>
</evidence>
<dbReference type="InterPro" id="IPR023213">
    <property type="entry name" value="CAT-like_dom_sf"/>
</dbReference>
<proteinExistence type="predicted"/>
<dbReference type="Proteomes" id="UP000240760">
    <property type="component" value="Unassembled WGS sequence"/>
</dbReference>